<dbReference type="InterPro" id="IPR054350">
    <property type="entry name" value="PurT/PurK_preATP-grasp"/>
</dbReference>
<evidence type="ECO:0000256" key="2">
    <source>
        <dbReference type="ARBA" id="ARBA00004747"/>
    </source>
</evidence>
<evidence type="ECO:0000259" key="12">
    <source>
        <dbReference type="PROSITE" id="PS50975"/>
    </source>
</evidence>
<dbReference type="Gene3D" id="3.30.1490.20">
    <property type="entry name" value="ATP-grasp fold, A domain"/>
    <property type="match status" value="1"/>
</dbReference>
<dbReference type="Pfam" id="PF02222">
    <property type="entry name" value="ATP-grasp"/>
    <property type="match status" value="1"/>
</dbReference>
<dbReference type="Proteomes" id="UP001590950">
    <property type="component" value="Unassembled WGS sequence"/>
</dbReference>
<keyword evidence="7 11" id="KW-0658">Purine biosynthesis</keyword>
<dbReference type="NCBIfam" id="TIGR01162">
    <property type="entry name" value="purE"/>
    <property type="match status" value="1"/>
</dbReference>
<evidence type="ECO:0000313" key="14">
    <source>
        <dbReference type="Proteomes" id="UP001590950"/>
    </source>
</evidence>
<evidence type="ECO:0000256" key="7">
    <source>
        <dbReference type="ARBA" id="ARBA00022755"/>
    </source>
</evidence>
<dbReference type="PROSITE" id="PS50975">
    <property type="entry name" value="ATP_GRASP"/>
    <property type="match status" value="1"/>
</dbReference>
<dbReference type="InterPro" id="IPR040686">
    <property type="entry name" value="PurK_C"/>
</dbReference>
<reference evidence="13 14" key="1">
    <citation type="submission" date="2024-09" db="EMBL/GenBank/DDBJ databases">
        <title>Rethinking Asexuality: The Enigmatic Case of Functional Sexual Genes in Lepraria (Stereocaulaceae).</title>
        <authorList>
            <person name="Doellman M."/>
            <person name="Sun Y."/>
            <person name="Barcenas-Pena A."/>
            <person name="Lumbsch H.T."/>
            <person name="Grewe F."/>
        </authorList>
    </citation>
    <scope>NUCLEOTIDE SEQUENCE [LARGE SCALE GENOMIC DNA]</scope>
    <source>
        <strain evidence="13 14">Mercado 3170</strain>
    </source>
</reference>
<dbReference type="NCBIfam" id="NF004679">
    <property type="entry name" value="PRK06019.1-5"/>
    <property type="match status" value="1"/>
</dbReference>
<keyword evidence="10 11" id="KW-0456">Lyase</keyword>
<keyword evidence="6 11" id="KW-0547">Nucleotide-binding</keyword>
<dbReference type="EMBL" id="JBEFKJ010000007">
    <property type="protein sequence ID" value="KAL2045300.1"/>
    <property type="molecule type" value="Genomic_DNA"/>
</dbReference>
<dbReference type="SUPFAM" id="SSF52255">
    <property type="entry name" value="N5-CAIR mutase (phosphoribosylaminoimidazole carboxylase, PurE)"/>
    <property type="match status" value="1"/>
</dbReference>
<dbReference type="Pfam" id="PF17769">
    <property type="entry name" value="PurK_C"/>
    <property type="match status" value="1"/>
</dbReference>
<name>A0ABR4AJG7_9LECA</name>
<keyword evidence="14" id="KW-1185">Reference proteome</keyword>
<dbReference type="InterPro" id="IPR000031">
    <property type="entry name" value="PurE_dom"/>
</dbReference>
<evidence type="ECO:0000256" key="10">
    <source>
        <dbReference type="ARBA" id="ARBA00023239"/>
    </source>
</evidence>
<dbReference type="PANTHER" id="PTHR11609">
    <property type="entry name" value="PURINE BIOSYNTHESIS PROTEIN 6/7, PUR6/7"/>
    <property type="match status" value="1"/>
</dbReference>
<dbReference type="PIRSF" id="PIRSF001340">
    <property type="entry name" value="AIR_carboxylase"/>
    <property type="match status" value="1"/>
</dbReference>
<sequence>MDSRMIGILGGGQLGRMLLEAANRRNIRVAVLDKKGSPAKQINATNPGVEGSFADPQAIRKLASHCDVLTVEIEHVDTYVLEKLENESKSQGKKLEIHPSWQAIRTIQDKYLQKMTLLEGKIDISRSIAVPTASEMELRKIGSQLRYPFMLKARTGAYDGRGNYAVKSEKDIEPALDALKDRPLYAEEWVNFTMELAVMVVKTEDKADTSSWEMSTVSYPTVETIHEDSICKLVYAPARQISNETDQRAQRLARKAIASFKGKGIFGVEMFLLKDDSILVNEIAPRPHNSGHYTIESCRLSQYDLHLQAILGRPIPAKATALLRPAIMLNILGGDDPKSFLQLASAADAAGAKVHLYGKGDATKGRKMGHLTMLGNNMDELEDDVEPLIRLADKIRGKQSTHGISAPKRISQPLVGVVTGSISDQPHLEACYNILNDFGIPYERGIKSAHRTPEAMAEYARNTGFRGIKVIIAAAGGAAHLPGMVAAFSKSTPVIGLPIKPSIGDGWDSLVSMTNMPRGCPVLTVGVNNAVNAALGAARILAQWDQTIKARVEEYVNNAAAESLENDHKLLQESQT</sequence>
<dbReference type="Pfam" id="PF00731">
    <property type="entry name" value="AIRC"/>
    <property type="match status" value="1"/>
</dbReference>
<dbReference type="InterPro" id="IPR003135">
    <property type="entry name" value="ATP-grasp_carboxylate-amine"/>
</dbReference>
<dbReference type="InterPro" id="IPR011054">
    <property type="entry name" value="Rudment_hybrid_motif"/>
</dbReference>
<dbReference type="InterPro" id="IPR013815">
    <property type="entry name" value="ATP_grasp_subdomain_1"/>
</dbReference>
<dbReference type="HAMAP" id="MF_01928">
    <property type="entry name" value="PurK"/>
    <property type="match status" value="1"/>
</dbReference>
<dbReference type="SUPFAM" id="SSF52440">
    <property type="entry name" value="PreATP-grasp domain"/>
    <property type="match status" value="1"/>
</dbReference>
<dbReference type="InterPro" id="IPR016185">
    <property type="entry name" value="PreATP-grasp_dom_sf"/>
</dbReference>
<dbReference type="SUPFAM" id="SSF56059">
    <property type="entry name" value="Glutathione synthetase ATP-binding domain-like"/>
    <property type="match status" value="1"/>
</dbReference>
<keyword evidence="9 11" id="KW-0067">ATP-binding</keyword>
<dbReference type="Pfam" id="PF22660">
    <property type="entry name" value="RS_preATP-grasp-like"/>
    <property type="match status" value="1"/>
</dbReference>
<evidence type="ECO:0000256" key="1">
    <source>
        <dbReference type="ARBA" id="ARBA00001244"/>
    </source>
</evidence>
<dbReference type="Gene3D" id="3.40.50.20">
    <property type="match status" value="1"/>
</dbReference>
<dbReference type="InterPro" id="IPR033747">
    <property type="entry name" value="PurE_ClassI"/>
</dbReference>
<comment type="similarity">
    <text evidence="3 11">In the C-terminal section; belongs to the AIR carboxylase family. Class I subfamily.</text>
</comment>
<protein>
    <recommendedName>
        <fullName evidence="5 11">Phosphoribosylaminoimidazole carboxylase</fullName>
        <ecNumber evidence="4 11">4.1.1.21</ecNumber>
    </recommendedName>
</protein>
<gene>
    <name evidence="13" type="ORF">N7G274_002383</name>
</gene>
<evidence type="ECO:0000256" key="5">
    <source>
        <dbReference type="ARBA" id="ARBA00021059"/>
    </source>
</evidence>
<dbReference type="SMART" id="SM01001">
    <property type="entry name" value="AIRC"/>
    <property type="match status" value="1"/>
</dbReference>
<evidence type="ECO:0000313" key="13">
    <source>
        <dbReference type="EMBL" id="KAL2045300.1"/>
    </source>
</evidence>
<evidence type="ECO:0000256" key="8">
    <source>
        <dbReference type="ARBA" id="ARBA00022793"/>
    </source>
</evidence>
<feature type="domain" description="ATP-grasp" evidence="12">
    <location>
        <begin position="114"/>
        <end position="311"/>
    </location>
</feature>
<dbReference type="InterPro" id="IPR005875">
    <property type="entry name" value="PurK"/>
</dbReference>
<keyword evidence="8 11" id="KW-0210">Decarboxylase</keyword>
<dbReference type="Gene3D" id="3.30.470.20">
    <property type="entry name" value="ATP-grasp fold, B domain"/>
    <property type="match status" value="1"/>
</dbReference>
<evidence type="ECO:0000256" key="4">
    <source>
        <dbReference type="ARBA" id="ARBA00012329"/>
    </source>
</evidence>
<evidence type="ECO:0000256" key="3">
    <source>
        <dbReference type="ARBA" id="ARBA00006114"/>
    </source>
</evidence>
<dbReference type="SUPFAM" id="SSF51246">
    <property type="entry name" value="Rudiment single hybrid motif"/>
    <property type="match status" value="1"/>
</dbReference>
<dbReference type="InterPro" id="IPR016301">
    <property type="entry name" value="Ade2_fungi/plant"/>
</dbReference>
<dbReference type="InterPro" id="IPR011761">
    <property type="entry name" value="ATP-grasp"/>
</dbReference>
<comment type="caution">
    <text evidence="13">The sequence shown here is derived from an EMBL/GenBank/DDBJ whole genome shotgun (WGS) entry which is preliminary data.</text>
</comment>
<comment type="catalytic activity">
    <reaction evidence="1 11">
        <text>5-amino-1-(5-phospho-D-ribosyl)imidazole-4-carboxylate + H(+) = 5-amino-1-(5-phospho-beta-D-ribosyl)imidazole + CO2</text>
        <dbReference type="Rhea" id="RHEA:10792"/>
        <dbReference type="ChEBI" id="CHEBI:15378"/>
        <dbReference type="ChEBI" id="CHEBI:16526"/>
        <dbReference type="ChEBI" id="CHEBI:77657"/>
        <dbReference type="ChEBI" id="CHEBI:137981"/>
        <dbReference type="EC" id="4.1.1.21"/>
    </reaction>
</comment>
<dbReference type="EC" id="4.1.1.21" evidence="4 11"/>
<dbReference type="NCBIfam" id="TIGR01161">
    <property type="entry name" value="purK"/>
    <property type="match status" value="1"/>
</dbReference>
<comment type="pathway">
    <text evidence="2 11">Purine metabolism; IMP biosynthesis via de novo pathway; 5-amino-1-(5-phospho-D-ribosyl)imidazole-4-carboxylate from 5-amino-1-(5-phospho-D-ribosyl)imidazole (carboxylase route): step 1/1.</text>
</comment>
<proteinExistence type="inferred from homology"/>
<organism evidence="13 14">
    <name type="scientific">Stereocaulon virgatum</name>
    <dbReference type="NCBI Taxonomy" id="373712"/>
    <lineage>
        <taxon>Eukaryota</taxon>
        <taxon>Fungi</taxon>
        <taxon>Dikarya</taxon>
        <taxon>Ascomycota</taxon>
        <taxon>Pezizomycotina</taxon>
        <taxon>Lecanoromycetes</taxon>
        <taxon>OSLEUM clade</taxon>
        <taxon>Lecanoromycetidae</taxon>
        <taxon>Lecanorales</taxon>
        <taxon>Lecanorineae</taxon>
        <taxon>Stereocaulaceae</taxon>
        <taxon>Stereocaulon</taxon>
    </lineage>
</organism>
<evidence type="ECO:0000256" key="11">
    <source>
        <dbReference type="PIRNR" id="PIRNR001340"/>
    </source>
</evidence>
<dbReference type="PANTHER" id="PTHR11609:SF5">
    <property type="entry name" value="PHOSPHORIBOSYLAMINOIMIDAZOLE CARBOXYLASE"/>
    <property type="match status" value="1"/>
</dbReference>
<accession>A0ABR4AJG7</accession>
<dbReference type="HAMAP" id="MF_01929">
    <property type="entry name" value="PurE_classI"/>
    <property type="match status" value="1"/>
</dbReference>
<evidence type="ECO:0000256" key="6">
    <source>
        <dbReference type="ARBA" id="ARBA00022741"/>
    </source>
</evidence>
<dbReference type="Gene3D" id="3.40.50.1970">
    <property type="match status" value="1"/>
</dbReference>
<evidence type="ECO:0000256" key="9">
    <source>
        <dbReference type="ARBA" id="ARBA00022840"/>
    </source>
</evidence>